<reference evidence="24" key="3">
    <citation type="submission" date="2015-08" db="EMBL/GenBank/DDBJ databases">
        <title>Draft Genome Sequence of a Heterotrophic Facultative Anaerobic Bacterium Ardenticatena maritima Strain 110S.</title>
        <authorList>
            <person name="Kawaichi S."/>
            <person name="Yoshida T."/>
            <person name="Sako Y."/>
            <person name="Nakamura R."/>
        </authorList>
    </citation>
    <scope>NUCLEOTIDE SEQUENCE [LARGE SCALE GENOMIC DNA]</scope>
    <source>
        <strain evidence="24">110S</strain>
    </source>
</reference>
<dbReference type="SUPFAM" id="SSF51621">
    <property type="entry name" value="Phosphoenolpyruvate/pyruvate domain"/>
    <property type="match status" value="1"/>
</dbReference>
<dbReference type="InterPro" id="IPR004701">
    <property type="entry name" value="PTS_EIIA_man-typ"/>
</dbReference>
<dbReference type="EMBL" id="LGKN01000009">
    <property type="protein sequence ID" value="KPL86355.1"/>
    <property type="molecule type" value="Genomic_DNA"/>
</dbReference>
<comment type="similarity">
    <text evidence="7">Belongs to the PEP-utilizing enzyme family.</text>
</comment>
<accession>A0A0M8KCC2</accession>
<keyword evidence="17" id="KW-0418">Kinase</keyword>
<comment type="subunit">
    <text evidence="19">Homodimer. The dihydroxyacetone kinase complex is composed of a homodimer of DhaM, a homodimer of DhaK and the subunit DhaL.</text>
</comment>
<dbReference type="Proteomes" id="UP000050502">
    <property type="component" value="Unassembled WGS sequence"/>
</dbReference>
<dbReference type="NCBIfam" id="TIGR02364">
    <property type="entry name" value="dha_pts"/>
    <property type="match status" value="1"/>
</dbReference>
<dbReference type="Gene3D" id="3.50.30.10">
    <property type="entry name" value="Phosphohistidine domain"/>
    <property type="match status" value="1"/>
</dbReference>
<keyword evidence="18" id="KW-0460">Magnesium</keyword>
<dbReference type="GO" id="GO:0008965">
    <property type="term" value="F:phosphoenolpyruvate-protein phosphotransferase activity"/>
    <property type="evidence" value="ECO:0007669"/>
    <property type="project" value="UniProtKB-EC"/>
</dbReference>
<dbReference type="RefSeq" id="WP_054494395.1">
    <property type="nucleotide sequence ID" value="NZ_BBZA01000298.1"/>
</dbReference>
<dbReference type="Pfam" id="PF00391">
    <property type="entry name" value="PEP-utilizers"/>
    <property type="match status" value="1"/>
</dbReference>
<dbReference type="InterPro" id="IPR008279">
    <property type="entry name" value="PEP-util_enz_mobile_dom"/>
</dbReference>
<dbReference type="InterPro" id="IPR008731">
    <property type="entry name" value="PTS_EIN"/>
</dbReference>
<dbReference type="GO" id="GO:0046872">
    <property type="term" value="F:metal ion binding"/>
    <property type="evidence" value="ECO:0007669"/>
    <property type="project" value="UniProtKB-KW"/>
</dbReference>
<evidence type="ECO:0000259" key="21">
    <source>
        <dbReference type="PROSITE" id="PS51350"/>
    </source>
</evidence>
<comment type="function">
    <text evidence="4">Component of the dihydroxyacetone kinase complex, which is responsible for the phosphoenolpyruvate (PEP)-dependent phosphorylation of dihydroxyacetone. DhaM serves as the phosphoryl donor. Is phosphorylated by phosphoenolpyruvate in an EI- and HPr-dependent reaction, and a phosphorelay system on histidine residues finally leads to phosphoryl transfer to DhaL and dihydroxyacetone.</text>
</comment>
<dbReference type="EC" id="2.7.1.121" evidence="8"/>
<dbReference type="InterPro" id="IPR001020">
    <property type="entry name" value="PTS_HPr_His_P_site"/>
</dbReference>
<evidence type="ECO:0000259" key="20">
    <source>
        <dbReference type="PROSITE" id="PS51096"/>
    </source>
</evidence>
<keyword evidence="16" id="KW-0479">Metal-binding</keyword>
<evidence type="ECO:0000256" key="17">
    <source>
        <dbReference type="ARBA" id="ARBA00022777"/>
    </source>
</evidence>
<dbReference type="InterPro" id="IPR036637">
    <property type="entry name" value="Phosphohistidine_dom_sf"/>
</dbReference>
<evidence type="ECO:0000256" key="2">
    <source>
        <dbReference type="ARBA" id="ARBA00001113"/>
    </source>
</evidence>
<dbReference type="Gene3D" id="3.30.1340.10">
    <property type="entry name" value="HPr-like"/>
    <property type="match status" value="1"/>
</dbReference>
<keyword evidence="13" id="KW-0762">Sugar transport</keyword>
<dbReference type="CDD" id="cd00367">
    <property type="entry name" value="PTS-HPr_like"/>
    <property type="match status" value="1"/>
</dbReference>
<keyword evidence="15" id="KW-0598">Phosphotransferase system</keyword>
<evidence type="ECO:0000313" key="24">
    <source>
        <dbReference type="Proteomes" id="UP000037784"/>
    </source>
</evidence>
<evidence type="ECO:0000256" key="5">
    <source>
        <dbReference type="ARBA" id="ARBA00003681"/>
    </source>
</evidence>
<dbReference type="SUPFAM" id="SSF55594">
    <property type="entry name" value="HPr-like"/>
    <property type="match status" value="1"/>
</dbReference>
<evidence type="ECO:0000313" key="25">
    <source>
        <dbReference type="Proteomes" id="UP000050502"/>
    </source>
</evidence>
<protein>
    <recommendedName>
        <fullName evidence="10">Phosphocarrier protein HPr</fullName>
        <ecNumber evidence="8">2.7.1.121</ecNumber>
        <ecNumber evidence="9">2.7.3.9</ecNumber>
    </recommendedName>
</protein>
<dbReference type="EMBL" id="BBZA01000298">
    <property type="protein sequence ID" value="GAP64656.1"/>
    <property type="molecule type" value="Genomic_DNA"/>
</dbReference>
<evidence type="ECO:0000256" key="13">
    <source>
        <dbReference type="ARBA" id="ARBA00022597"/>
    </source>
</evidence>
<dbReference type="NCBIfam" id="TIGR01417">
    <property type="entry name" value="PTS_I_fam"/>
    <property type="match status" value="1"/>
</dbReference>
<evidence type="ECO:0000256" key="6">
    <source>
        <dbReference type="ARBA" id="ARBA00004496"/>
    </source>
</evidence>
<dbReference type="PANTHER" id="PTHR46244">
    <property type="entry name" value="PHOSPHOENOLPYRUVATE-PROTEIN PHOSPHOTRANSFERASE"/>
    <property type="match status" value="1"/>
</dbReference>
<comment type="cofactor">
    <cofactor evidence="3">
        <name>Mg(2+)</name>
        <dbReference type="ChEBI" id="CHEBI:18420"/>
    </cofactor>
</comment>
<keyword evidence="11" id="KW-0813">Transport</keyword>
<keyword evidence="24" id="KW-1185">Reference proteome</keyword>
<dbReference type="PROSITE" id="PS51350">
    <property type="entry name" value="PTS_HPR_DOM"/>
    <property type="match status" value="1"/>
</dbReference>
<dbReference type="Gene3D" id="1.10.274.10">
    <property type="entry name" value="PtsI, HPr-binding domain"/>
    <property type="match status" value="1"/>
</dbReference>
<dbReference type="GO" id="GO:0009401">
    <property type="term" value="P:phosphoenolpyruvate-dependent sugar phosphotransferase system"/>
    <property type="evidence" value="ECO:0007669"/>
    <property type="project" value="UniProtKB-KW"/>
</dbReference>
<dbReference type="GO" id="GO:0016020">
    <property type="term" value="C:membrane"/>
    <property type="evidence" value="ECO:0007669"/>
    <property type="project" value="InterPro"/>
</dbReference>
<dbReference type="OrthoDB" id="9765468at2"/>
<dbReference type="InterPro" id="IPR035895">
    <property type="entry name" value="HPr-like_sf"/>
</dbReference>
<keyword evidence="14 22" id="KW-0808">Transferase</keyword>
<dbReference type="Pfam" id="PF00381">
    <property type="entry name" value="PTS-HPr"/>
    <property type="match status" value="1"/>
</dbReference>
<dbReference type="SUPFAM" id="SSF53062">
    <property type="entry name" value="PTS system fructose IIA component-like"/>
    <property type="match status" value="1"/>
</dbReference>
<dbReference type="FunCoup" id="A0A0M8KCC2">
    <property type="interactions" value="338"/>
</dbReference>
<dbReference type="STRING" id="872965.SE16_13615"/>
<dbReference type="AlphaFoldDB" id="A0A0M8KCC2"/>
<evidence type="ECO:0000256" key="15">
    <source>
        <dbReference type="ARBA" id="ARBA00022683"/>
    </source>
</evidence>
<dbReference type="SUPFAM" id="SSF47831">
    <property type="entry name" value="Enzyme I of the PEP:sugar phosphotransferase system HPr-binding (sub)domain"/>
    <property type="match status" value="1"/>
</dbReference>
<evidence type="ECO:0000256" key="3">
    <source>
        <dbReference type="ARBA" id="ARBA00001946"/>
    </source>
</evidence>
<evidence type="ECO:0000256" key="16">
    <source>
        <dbReference type="ARBA" id="ARBA00022723"/>
    </source>
</evidence>
<dbReference type="InParanoid" id="A0A0M8KCC2"/>
<dbReference type="PATRIC" id="fig|872965.6.peg.2362"/>
<evidence type="ECO:0000256" key="10">
    <source>
        <dbReference type="ARBA" id="ARBA00020422"/>
    </source>
</evidence>
<dbReference type="InterPro" id="IPR050499">
    <property type="entry name" value="PEP-utilizing_PTS_enzyme"/>
</dbReference>
<feature type="domain" description="HPr" evidence="21">
    <location>
        <begin position="151"/>
        <end position="241"/>
    </location>
</feature>
<evidence type="ECO:0000256" key="4">
    <source>
        <dbReference type="ARBA" id="ARBA00002788"/>
    </source>
</evidence>
<dbReference type="GO" id="GO:0047324">
    <property type="term" value="F:phosphoenolpyruvate-glycerone phosphotransferase activity"/>
    <property type="evidence" value="ECO:0007669"/>
    <property type="project" value="UniProtKB-EC"/>
</dbReference>
<evidence type="ECO:0000256" key="18">
    <source>
        <dbReference type="ARBA" id="ARBA00022842"/>
    </source>
</evidence>
<evidence type="ECO:0000256" key="7">
    <source>
        <dbReference type="ARBA" id="ARBA00007837"/>
    </source>
</evidence>
<evidence type="ECO:0000256" key="14">
    <source>
        <dbReference type="ARBA" id="ARBA00022679"/>
    </source>
</evidence>
<evidence type="ECO:0000256" key="8">
    <source>
        <dbReference type="ARBA" id="ARBA00012095"/>
    </source>
</evidence>
<dbReference type="PROSITE" id="PS00369">
    <property type="entry name" value="PTS_HPR_HIS"/>
    <property type="match status" value="1"/>
</dbReference>
<reference evidence="23 25" key="2">
    <citation type="submission" date="2015-07" db="EMBL/GenBank/DDBJ databases">
        <title>Whole genome sequence of Ardenticatena maritima DSM 23922.</title>
        <authorList>
            <person name="Hemp J."/>
            <person name="Ward L.M."/>
            <person name="Pace L.A."/>
            <person name="Fischer W.W."/>
        </authorList>
    </citation>
    <scope>NUCLEOTIDE SEQUENCE [LARGE SCALE GENOMIC DNA]</scope>
    <source>
        <strain evidence="23 25">110S</strain>
    </source>
</reference>
<dbReference type="EC" id="2.7.3.9" evidence="9"/>
<comment type="catalytic activity">
    <reaction evidence="2">
        <text>dihydroxyacetone + phosphoenolpyruvate = dihydroxyacetone phosphate + pyruvate</text>
        <dbReference type="Rhea" id="RHEA:18381"/>
        <dbReference type="ChEBI" id="CHEBI:15361"/>
        <dbReference type="ChEBI" id="CHEBI:16016"/>
        <dbReference type="ChEBI" id="CHEBI:57642"/>
        <dbReference type="ChEBI" id="CHEBI:58702"/>
        <dbReference type="EC" id="2.7.1.121"/>
    </reaction>
</comment>
<dbReference type="PANTHER" id="PTHR46244:SF6">
    <property type="entry name" value="PHOSPHOENOLPYRUVATE-PROTEIN PHOSPHOTRANSFERASE"/>
    <property type="match status" value="1"/>
</dbReference>
<dbReference type="Pfam" id="PF02896">
    <property type="entry name" value="PEP-utilizers_C"/>
    <property type="match status" value="1"/>
</dbReference>
<dbReference type="Pfam" id="PF03610">
    <property type="entry name" value="EIIA-man"/>
    <property type="match status" value="1"/>
</dbReference>
<dbReference type="Gene3D" id="3.20.20.60">
    <property type="entry name" value="Phosphoenolpyruvate-binding domains"/>
    <property type="match status" value="1"/>
</dbReference>
<reference evidence="22 24" key="1">
    <citation type="journal article" date="2015" name="Genome Announc.">
        <title>Draft Genome Sequence of a Heterotrophic Facultative Anaerobic Thermophilic Bacterium, Ardenticatena maritima Strain 110ST.</title>
        <authorList>
            <person name="Kawaichi S."/>
            <person name="Yoshida T."/>
            <person name="Sako Y."/>
            <person name="Nakamura R."/>
        </authorList>
    </citation>
    <scope>NUCLEOTIDE SEQUENCE [LARGE SCALE GENOMIC DNA]</scope>
    <source>
        <strain evidence="22 24">110S</strain>
    </source>
</reference>
<feature type="domain" description="PTS EIIA type-4" evidence="20">
    <location>
        <begin position="1"/>
        <end position="134"/>
    </location>
</feature>
<evidence type="ECO:0000256" key="1">
    <source>
        <dbReference type="ARBA" id="ARBA00000683"/>
    </source>
</evidence>
<dbReference type="Gene3D" id="3.40.50.510">
    <property type="entry name" value="Phosphotransferase system, mannose-type IIA component"/>
    <property type="match status" value="1"/>
</dbReference>
<dbReference type="PROSITE" id="PS00742">
    <property type="entry name" value="PEP_ENZYMES_2"/>
    <property type="match status" value="1"/>
</dbReference>
<dbReference type="InterPro" id="IPR012844">
    <property type="entry name" value="DhaM_N"/>
</dbReference>
<comment type="function">
    <text evidence="5">General (non sugar-specific) component of the phosphoenolpyruvate-dependent sugar phosphotransferase system (sugar PTS). This major carbohydrate active-transport system catalyzes the phosphorylation of incoming sugar substrates concomitantly with their translocation across the cell membrane. The phosphoryl group from phosphoenolpyruvate (PEP) is transferred to the phosphoryl carrier protein HPr by enzyme I. Phospho-HPr then transfers it to the PTS EIIA domain.</text>
</comment>
<keyword evidence="12" id="KW-0963">Cytoplasm</keyword>
<dbReference type="PROSITE" id="PS51096">
    <property type="entry name" value="PTS_EIIA_TYPE_4"/>
    <property type="match status" value="1"/>
</dbReference>
<dbReference type="InterPro" id="IPR006318">
    <property type="entry name" value="PTS_EI-like"/>
</dbReference>
<dbReference type="InterPro" id="IPR000121">
    <property type="entry name" value="PEP_util_C"/>
</dbReference>
<dbReference type="Proteomes" id="UP000037784">
    <property type="component" value="Unassembled WGS sequence"/>
</dbReference>
<comment type="caution">
    <text evidence="22">The sequence shown here is derived from an EMBL/GenBank/DDBJ whole genome shotgun (WGS) entry which is preliminary data.</text>
</comment>
<dbReference type="SUPFAM" id="SSF52009">
    <property type="entry name" value="Phosphohistidine domain"/>
    <property type="match status" value="1"/>
</dbReference>
<comment type="catalytic activity">
    <reaction evidence="1">
        <text>L-histidyl-[protein] + phosphoenolpyruvate = N(pros)-phospho-L-histidyl-[protein] + pyruvate</text>
        <dbReference type="Rhea" id="RHEA:23880"/>
        <dbReference type="Rhea" id="RHEA-COMP:9745"/>
        <dbReference type="Rhea" id="RHEA-COMP:9746"/>
        <dbReference type="ChEBI" id="CHEBI:15361"/>
        <dbReference type="ChEBI" id="CHEBI:29979"/>
        <dbReference type="ChEBI" id="CHEBI:58702"/>
        <dbReference type="ChEBI" id="CHEBI:64837"/>
        <dbReference type="EC" id="2.7.3.9"/>
    </reaction>
</comment>
<evidence type="ECO:0000256" key="19">
    <source>
        <dbReference type="ARBA" id="ARBA00046577"/>
    </source>
</evidence>
<dbReference type="InterPro" id="IPR036618">
    <property type="entry name" value="PtsI_HPr-bd_sf"/>
</dbReference>
<dbReference type="InterPro" id="IPR036662">
    <property type="entry name" value="PTS_EIIA_man-typ_sf"/>
</dbReference>
<dbReference type="InterPro" id="IPR040442">
    <property type="entry name" value="Pyrv_kinase-like_dom_sf"/>
</dbReference>
<evidence type="ECO:0000256" key="9">
    <source>
        <dbReference type="ARBA" id="ARBA00012232"/>
    </source>
</evidence>
<sequence length="832" mass="88240">MVGIVIVSHSPTLAEGVRELAQQMSPTPVPIALAAGTGDPQHPIGTNPEAILNAIRAVWSPDGVVVLMDLGSAILSAESALDFLTEEERARVRLVAAPLVEGALSAVATAGTGAPLEQVVAEARQALAPKQAHLGEEPPAQSAEVGAPEAGDELRLVVHNPAGLHARPAARLVAEVARYDADVHVRNITRQKGPVSARSINQLALLDVRQGDEIGVRATGPDAPRALSAVRDLVERAFDEPLTPLSEPAAAIESAPREVEAGAVLQGIPISPGIAIGNVAHFHRAPLPTTPPDTPAEAPDAEWARLQQAIAETRHALDELEAQTAAQAGAEEAAIFEAHKLFLDDPALLERARALVFDEHRSAEYAWHRAVSEVAAQYAALETPYLQARRADVEDVGAQVFAHLTNEPVHTDLPAGSILVAADLLPSDVARLSPEQVQGVCLALGGATAHAAILIRGLGIPAVAGVGAAILNVPEGTRIALDGSRGTVWIDPDEATLRDLEARRAAWLAEEAEARRAAEQEGATRDGVRIEVAANVRRLADAESAVRFGAEGVGLLRTEFLFMARREAPSEALQVQMYQAVAEALQGRPVIIRTLDVGGDKPLPFVEMPREANPFLGQRGIRFSLAHPDLFKTQLRAILRAAATHPIHLMFPMVSTVDEVRQARALLDAARREAMEAGHDVGTPQVGIMVETPSAVWLADHLATLVDFFSIGTNDLTQYLFAADRTNPHVAELADPFHPAVLRAITHTARVAGEHGVWVGVCGELAGDPLGAVLLVGLGVRELSMNPPAIPRVKRALGRFTLAEAQHLAQQALTLEDGKAVRAWGAEQMRNS</sequence>
<proteinExistence type="inferred from homology"/>
<evidence type="ECO:0000313" key="22">
    <source>
        <dbReference type="EMBL" id="GAP64656.1"/>
    </source>
</evidence>
<evidence type="ECO:0000256" key="11">
    <source>
        <dbReference type="ARBA" id="ARBA00022448"/>
    </source>
</evidence>
<name>A0A0M8KCC2_9CHLR</name>
<dbReference type="GO" id="GO:0005737">
    <property type="term" value="C:cytoplasm"/>
    <property type="evidence" value="ECO:0007669"/>
    <property type="project" value="UniProtKB-SubCell"/>
</dbReference>
<comment type="subcellular location">
    <subcellularLocation>
        <location evidence="6">Cytoplasm</location>
    </subcellularLocation>
</comment>
<dbReference type="InterPro" id="IPR000032">
    <property type="entry name" value="HPr-like"/>
</dbReference>
<dbReference type="NCBIfam" id="TIGR01003">
    <property type="entry name" value="PTS_HPr_family"/>
    <property type="match status" value="1"/>
</dbReference>
<evidence type="ECO:0000256" key="12">
    <source>
        <dbReference type="ARBA" id="ARBA00022490"/>
    </source>
</evidence>
<dbReference type="PRINTS" id="PR01736">
    <property type="entry name" value="PHPHTRNFRASE"/>
</dbReference>
<dbReference type="InterPro" id="IPR015813">
    <property type="entry name" value="Pyrv/PenolPyrv_kinase-like_dom"/>
</dbReference>
<dbReference type="InterPro" id="IPR023151">
    <property type="entry name" value="PEP_util_CS"/>
</dbReference>
<dbReference type="Pfam" id="PF05524">
    <property type="entry name" value="PEP-utilisers_N"/>
    <property type="match status" value="1"/>
</dbReference>
<organism evidence="22 24">
    <name type="scientific">Ardenticatena maritima</name>
    <dbReference type="NCBI Taxonomy" id="872965"/>
    <lineage>
        <taxon>Bacteria</taxon>
        <taxon>Bacillati</taxon>
        <taxon>Chloroflexota</taxon>
        <taxon>Ardenticatenia</taxon>
        <taxon>Ardenticatenales</taxon>
        <taxon>Ardenticatenaceae</taxon>
        <taxon>Ardenticatena</taxon>
    </lineage>
</organism>
<dbReference type="PRINTS" id="PR00107">
    <property type="entry name" value="PHOSPHOCPHPR"/>
</dbReference>
<evidence type="ECO:0000313" key="23">
    <source>
        <dbReference type="EMBL" id="KPL86355.1"/>
    </source>
</evidence>
<gene>
    <name evidence="22" type="ORF">ARMA_3079</name>
    <name evidence="23" type="ORF">SE16_13615</name>
</gene>